<evidence type="ECO:0000313" key="1">
    <source>
        <dbReference type="EMBL" id="KKK64104.1"/>
    </source>
</evidence>
<dbReference type="EMBL" id="LAZR01061179">
    <property type="protein sequence ID" value="KKK64104.1"/>
    <property type="molecule type" value="Genomic_DNA"/>
</dbReference>
<reference evidence="1" key="1">
    <citation type="journal article" date="2015" name="Nature">
        <title>Complex archaea that bridge the gap between prokaryotes and eukaryotes.</title>
        <authorList>
            <person name="Spang A."/>
            <person name="Saw J.H."/>
            <person name="Jorgensen S.L."/>
            <person name="Zaremba-Niedzwiedzka K."/>
            <person name="Martijn J."/>
            <person name="Lind A.E."/>
            <person name="van Eijk R."/>
            <person name="Schleper C."/>
            <person name="Guy L."/>
            <person name="Ettema T.J."/>
        </authorList>
    </citation>
    <scope>NUCLEOTIDE SEQUENCE</scope>
</reference>
<feature type="non-terminal residue" evidence="1">
    <location>
        <position position="1"/>
    </location>
</feature>
<organism evidence="1">
    <name type="scientific">marine sediment metagenome</name>
    <dbReference type="NCBI Taxonomy" id="412755"/>
    <lineage>
        <taxon>unclassified sequences</taxon>
        <taxon>metagenomes</taxon>
        <taxon>ecological metagenomes</taxon>
    </lineage>
</organism>
<proteinExistence type="predicted"/>
<accession>A0A0F8ZC88</accession>
<sequence length="26" mass="2947">TVYDSKKTPLKQQSLMIKIIVKDGIV</sequence>
<comment type="caution">
    <text evidence="1">The sequence shown here is derived from an EMBL/GenBank/DDBJ whole genome shotgun (WGS) entry which is preliminary data.</text>
</comment>
<name>A0A0F8ZC88_9ZZZZ</name>
<dbReference type="AlphaFoldDB" id="A0A0F8ZC88"/>
<protein>
    <submittedName>
        <fullName evidence="1">Uncharacterized protein</fullName>
    </submittedName>
</protein>
<gene>
    <name evidence="1" type="ORF">LCGC14_2987580</name>
</gene>